<evidence type="ECO:0000259" key="2">
    <source>
        <dbReference type="Pfam" id="PF01636"/>
    </source>
</evidence>
<name>A0ABQ4CK57_9ACTN</name>
<dbReference type="RefSeq" id="WP_203710825.1">
    <property type="nucleotide sequence ID" value="NZ_BONE01000004.1"/>
</dbReference>
<gene>
    <name evidence="3" type="ORF">Asi02nite_08660</name>
</gene>
<dbReference type="InterPro" id="IPR002575">
    <property type="entry name" value="Aminoglycoside_PTrfase"/>
</dbReference>
<dbReference type="InterPro" id="IPR011009">
    <property type="entry name" value="Kinase-like_dom_sf"/>
</dbReference>
<reference evidence="3 4" key="1">
    <citation type="submission" date="2021-01" db="EMBL/GenBank/DDBJ databases">
        <title>Whole genome shotgun sequence of Asanoa siamensis NBRC 107932.</title>
        <authorList>
            <person name="Komaki H."/>
            <person name="Tamura T."/>
        </authorList>
    </citation>
    <scope>NUCLEOTIDE SEQUENCE [LARGE SCALE GENOMIC DNA]</scope>
    <source>
        <strain evidence="3 4">NBRC 107932</strain>
    </source>
</reference>
<sequence length="256" mass="27836">MATTHEVHVAGGSVTKRYTSWDRGEHIREWSVLLRLHRHAPGLGPAPLAARLDAVPPVVAMSVVPGAPLPERPGAAVLGALAAALRTLWMVPVDGEPAVDGWHDDLSFGRPLLGFDWPGAAGEIAAALAAAVDWWRGPDPALLAERPRLLVLGHRDPNRANYLWDGSRVRIVDLEDARTSDPATELALLCEHLSNRAFDLDALLSHFDVDRDRLRAARRLWAMYWLWLLRPDGGPAAARNPRATPAAQALRAGSHA</sequence>
<protein>
    <recommendedName>
        <fullName evidence="2">Aminoglycoside phosphotransferase domain-containing protein</fullName>
    </recommendedName>
</protein>
<dbReference type="Proteomes" id="UP000604117">
    <property type="component" value="Unassembled WGS sequence"/>
</dbReference>
<feature type="domain" description="Aminoglycoside phosphotransferase" evidence="2">
    <location>
        <begin position="31"/>
        <end position="214"/>
    </location>
</feature>
<dbReference type="EMBL" id="BONE01000004">
    <property type="protein sequence ID" value="GIF71348.1"/>
    <property type="molecule type" value="Genomic_DNA"/>
</dbReference>
<dbReference type="Pfam" id="PF01636">
    <property type="entry name" value="APH"/>
    <property type="match status" value="1"/>
</dbReference>
<keyword evidence="4" id="KW-1185">Reference proteome</keyword>
<feature type="region of interest" description="Disordered" evidence="1">
    <location>
        <begin position="237"/>
        <end position="256"/>
    </location>
</feature>
<proteinExistence type="predicted"/>
<dbReference type="Gene3D" id="3.90.1200.10">
    <property type="match status" value="1"/>
</dbReference>
<accession>A0ABQ4CK57</accession>
<organism evidence="3 4">
    <name type="scientific">Asanoa siamensis</name>
    <dbReference type="NCBI Taxonomy" id="926357"/>
    <lineage>
        <taxon>Bacteria</taxon>
        <taxon>Bacillati</taxon>
        <taxon>Actinomycetota</taxon>
        <taxon>Actinomycetes</taxon>
        <taxon>Micromonosporales</taxon>
        <taxon>Micromonosporaceae</taxon>
        <taxon>Asanoa</taxon>
    </lineage>
</organism>
<evidence type="ECO:0000256" key="1">
    <source>
        <dbReference type="SAM" id="MobiDB-lite"/>
    </source>
</evidence>
<dbReference type="SUPFAM" id="SSF56112">
    <property type="entry name" value="Protein kinase-like (PK-like)"/>
    <property type="match status" value="1"/>
</dbReference>
<evidence type="ECO:0000313" key="3">
    <source>
        <dbReference type="EMBL" id="GIF71348.1"/>
    </source>
</evidence>
<comment type="caution">
    <text evidence="3">The sequence shown here is derived from an EMBL/GenBank/DDBJ whole genome shotgun (WGS) entry which is preliminary data.</text>
</comment>
<feature type="compositionally biased region" description="Low complexity" evidence="1">
    <location>
        <begin position="237"/>
        <end position="249"/>
    </location>
</feature>
<evidence type="ECO:0000313" key="4">
    <source>
        <dbReference type="Proteomes" id="UP000604117"/>
    </source>
</evidence>